<dbReference type="PROSITE" id="PS51934">
    <property type="entry name" value="LRAT"/>
    <property type="match status" value="1"/>
</dbReference>
<reference evidence="4 5" key="1">
    <citation type="journal article" date="2017" name="PLoS Biol.">
        <title>The sea cucumber genome provides insights into morphological evolution and visceral regeneration.</title>
        <authorList>
            <person name="Zhang X."/>
            <person name="Sun L."/>
            <person name="Yuan J."/>
            <person name="Sun Y."/>
            <person name="Gao Y."/>
            <person name="Zhang L."/>
            <person name="Li S."/>
            <person name="Dai H."/>
            <person name="Hamel J.F."/>
            <person name="Liu C."/>
            <person name="Yu Y."/>
            <person name="Liu S."/>
            <person name="Lin W."/>
            <person name="Guo K."/>
            <person name="Jin S."/>
            <person name="Xu P."/>
            <person name="Storey K.B."/>
            <person name="Huan P."/>
            <person name="Zhang T."/>
            <person name="Zhou Y."/>
            <person name="Zhang J."/>
            <person name="Lin C."/>
            <person name="Li X."/>
            <person name="Xing L."/>
            <person name="Huo D."/>
            <person name="Sun M."/>
            <person name="Wang L."/>
            <person name="Mercier A."/>
            <person name="Li F."/>
            <person name="Yang H."/>
            <person name="Xiang J."/>
        </authorList>
    </citation>
    <scope>NUCLEOTIDE SEQUENCE [LARGE SCALE GENOMIC DNA]</scope>
    <source>
        <strain evidence="4">Shaxun</strain>
        <tissue evidence="4">Muscle</tissue>
    </source>
</reference>
<feature type="transmembrane region" description="Helical" evidence="2">
    <location>
        <begin position="252"/>
        <end position="276"/>
    </location>
</feature>
<evidence type="ECO:0000256" key="2">
    <source>
        <dbReference type="SAM" id="Phobius"/>
    </source>
</evidence>
<dbReference type="Pfam" id="PF04970">
    <property type="entry name" value="LRAT"/>
    <property type="match status" value="1"/>
</dbReference>
<evidence type="ECO:0000259" key="3">
    <source>
        <dbReference type="PROSITE" id="PS51934"/>
    </source>
</evidence>
<sequence length="393" mass="43939">MAANSPDGAELKQQHDKRGCHGNIQKYEDDNDGNAKGYFCSHCKEEWLADKENMNGETVVKYQHEAHHIVPYFCCMQNSDTGNYIQWKNKNKTTGGLKPGDQVAWLRPGYWHHAIVEEVKGDSIKVIEWSFDVQSCGGIHSKIKTQKCGNCCRPMYKVYYPEEVEELNPPEVVLMRARARLGDTGFCPCYDNCEHFATYCKTGLHHCNQLHQWKMTLRAWIYGIVVSLLHVTVFVAFSEFIEWKFTGNNKHWLGAILLVVFEIFYYIVVVCGIYCCDSPSEGFRTDGDKEMSRACRCASLKAFLQSVLFVSFAIAANVALLEALNEKYGPWSEAKIAGAEIGLGIAGGMVGNIVGFFILAFIPYPCCRNEIPVSGEEASMGGDPGGEGGYIPP</sequence>
<feature type="transmembrane region" description="Helical" evidence="2">
    <location>
        <begin position="297"/>
        <end position="321"/>
    </location>
</feature>
<name>A0A2G8JPE6_STIJA</name>
<dbReference type="Proteomes" id="UP000230750">
    <property type="component" value="Unassembled WGS sequence"/>
</dbReference>
<organism evidence="4 5">
    <name type="scientific">Stichopus japonicus</name>
    <name type="common">Sea cucumber</name>
    <dbReference type="NCBI Taxonomy" id="307972"/>
    <lineage>
        <taxon>Eukaryota</taxon>
        <taxon>Metazoa</taxon>
        <taxon>Echinodermata</taxon>
        <taxon>Eleutherozoa</taxon>
        <taxon>Echinozoa</taxon>
        <taxon>Holothuroidea</taxon>
        <taxon>Aspidochirotacea</taxon>
        <taxon>Aspidochirotida</taxon>
        <taxon>Stichopodidae</taxon>
        <taxon>Apostichopus</taxon>
    </lineage>
</organism>
<feature type="transmembrane region" description="Helical" evidence="2">
    <location>
        <begin position="219"/>
        <end position="240"/>
    </location>
</feature>
<dbReference type="OrthoDB" id="421951at2759"/>
<keyword evidence="5" id="KW-1185">Reference proteome</keyword>
<proteinExistence type="predicted"/>
<evidence type="ECO:0000256" key="1">
    <source>
        <dbReference type="SAM" id="MobiDB-lite"/>
    </source>
</evidence>
<dbReference type="EMBL" id="MRZV01001480">
    <property type="protein sequence ID" value="PIK37568.1"/>
    <property type="molecule type" value="Genomic_DNA"/>
</dbReference>
<keyword evidence="2" id="KW-0812">Transmembrane</keyword>
<feature type="compositionally biased region" description="Basic and acidic residues" evidence="1">
    <location>
        <begin position="9"/>
        <end position="19"/>
    </location>
</feature>
<feature type="domain" description="LRAT" evidence="3">
    <location>
        <begin position="102"/>
        <end position="209"/>
    </location>
</feature>
<dbReference type="InterPro" id="IPR007053">
    <property type="entry name" value="LRAT_dom"/>
</dbReference>
<keyword evidence="2" id="KW-0472">Membrane</keyword>
<feature type="region of interest" description="Disordered" evidence="1">
    <location>
        <begin position="1"/>
        <end position="24"/>
    </location>
</feature>
<protein>
    <recommendedName>
        <fullName evidence="3">LRAT domain-containing protein</fullName>
    </recommendedName>
</protein>
<gene>
    <name evidence="4" type="ORF">BSL78_25595</name>
</gene>
<evidence type="ECO:0000313" key="5">
    <source>
        <dbReference type="Proteomes" id="UP000230750"/>
    </source>
</evidence>
<keyword evidence="2" id="KW-1133">Transmembrane helix</keyword>
<comment type="caution">
    <text evidence="4">The sequence shown here is derived from an EMBL/GenBank/DDBJ whole genome shotgun (WGS) entry which is preliminary data.</text>
</comment>
<dbReference type="Gene3D" id="3.90.1720.10">
    <property type="entry name" value="endopeptidase domain like (from Nostoc punctiforme)"/>
    <property type="match status" value="1"/>
</dbReference>
<feature type="transmembrane region" description="Helical" evidence="2">
    <location>
        <begin position="341"/>
        <end position="362"/>
    </location>
</feature>
<evidence type="ECO:0000313" key="4">
    <source>
        <dbReference type="EMBL" id="PIK37568.1"/>
    </source>
</evidence>
<accession>A0A2G8JPE6</accession>
<dbReference type="AlphaFoldDB" id="A0A2G8JPE6"/>